<reference evidence="3 4" key="1">
    <citation type="submission" date="2016-10" db="EMBL/GenBank/DDBJ databases">
        <authorList>
            <person name="de Groot N.N."/>
        </authorList>
    </citation>
    <scope>NUCLEOTIDE SEQUENCE [LARGE SCALE GENOMIC DNA]</scope>
    <source>
        <strain evidence="3 4">CGMCC 4.5727</strain>
    </source>
</reference>
<dbReference type="GO" id="GO:0004674">
    <property type="term" value="F:protein serine/threonine kinase activity"/>
    <property type="evidence" value="ECO:0007669"/>
    <property type="project" value="UniProtKB-KW"/>
</dbReference>
<dbReference type="InterPro" id="IPR036890">
    <property type="entry name" value="HATPase_C_sf"/>
</dbReference>
<evidence type="ECO:0000256" key="1">
    <source>
        <dbReference type="ARBA" id="ARBA00022527"/>
    </source>
</evidence>
<dbReference type="OrthoDB" id="3852691at2"/>
<dbReference type="Pfam" id="PF13581">
    <property type="entry name" value="HATPase_c_2"/>
    <property type="match status" value="1"/>
</dbReference>
<dbReference type="PANTHER" id="PTHR35526:SF3">
    <property type="entry name" value="ANTI-SIGMA-F FACTOR RSBW"/>
    <property type="match status" value="1"/>
</dbReference>
<keyword evidence="3" id="KW-0808">Transferase</keyword>
<evidence type="ECO:0000313" key="4">
    <source>
        <dbReference type="Proteomes" id="UP000199155"/>
    </source>
</evidence>
<keyword evidence="1" id="KW-0723">Serine/threonine-protein kinase</keyword>
<dbReference type="InterPro" id="IPR003594">
    <property type="entry name" value="HATPase_dom"/>
</dbReference>
<dbReference type="EMBL" id="FNFF01000013">
    <property type="protein sequence ID" value="SDK89081.1"/>
    <property type="molecule type" value="Genomic_DNA"/>
</dbReference>
<keyword evidence="3" id="KW-0418">Kinase</keyword>
<feature type="domain" description="Histidine kinase/HSP90-like ATPase" evidence="2">
    <location>
        <begin position="21"/>
        <end position="135"/>
    </location>
</feature>
<sequence length="148" mass="15824">MAIGNAAAQPDLGRRCRFELPAGVEAVPRARRMTRERLRGWAVCDETRDLAALVVSELVTNAVVHTASRLIVCELHDDHAADVVRIAVTDEGCGPDGPAPHPARDAGEDHGRGLLLVQAMCRSWGAQEAGLGLEVWAHLPRTAVPEVG</sequence>
<dbReference type="Gene3D" id="3.30.565.10">
    <property type="entry name" value="Histidine kinase-like ATPase, C-terminal domain"/>
    <property type="match status" value="1"/>
</dbReference>
<dbReference type="PANTHER" id="PTHR35526">
    <property type="entry name" value="ANTI-SIGMA-F FACTOR RSBW-RELATED"/>
    <property type="match status" value="1"/>
</dbReference>
<dbReference type="SUPFAM" id="SSF55874">
    <property type="entry name" value="ATPase domain of HSP90 chaperone/DNA topoisomerase II/histidine kinase"/>
    <property type="match status" value="1"/>
</dbReference>
<organism evidence="3 4">
    <name type="scientific">Streptomyces indicus</name>
    <dbReference type="NCBI Taxonomy" id="417292"/>
    <lineage>
        <taxon>Bacteria</taxon>
        <taxon>Bacillati</taxon>
        <taxon>Actinomycetota</taxon>
        <taxon>Actinomycetes</taxon>
        <taxon>Kitasatosporales</taxon>
        <taxon>Streptomycetaceae</taxon>
        <taxon>Streptomyces</taxon>
    </lineage>
</organism>
<protein>
    <submittedName>
        <fullName evidence="3">Histidine kinase-like ATPase domain-containing protein</fullName>
    </submittedName>
</protein>
<accession>A0A1G9FL29</accession>
<dbReference type="RefSeq" id="WP_093614831.1">
    <property type="nucleotide sequence ID" value="NZ_FNFF01000013.1"/>
</dbReference>
<evidence type="ECO:0000259" key="2">
    <source>
        <dbReference type="Pfam" id="PF13581"/>
    </source>
</evidence>
<dbReference type="STRING" id="417292.SAMN05421806_113201"/>
<dbReference type="InterPro" id="IPR050267">
    <property type="entry name" value="Anti-sigma-factor_SerPK"/>
</dbReference>
<name>A0A1G9FL29_9ACTN</name>
<dbReference type="Proteomes" id="UP000199155">
    <property type="component" value="Unassembled WGS sequence"/>
</dbReference>
<proteinExistence type="predicted"/>
<evidence type="ECO:0000313" key="3">
    <source>
        <dbReference type="EMBL" id="SDK89081.1"/>
    </source>
</evidence>
<keyword evidence="4" id="KW-1185">Reference proteome</keyword>
<dbReference type="AlphaFoldDB" id="A0A1G9FL29"/>
<gene>
    <name evidence="3" type="ORF">SAMN05421806_113201</name>
</gene>
<dbReference type="CDD" id="cd16936">
    <property type="entry name" value="HATPase_RsbW-like"/>
    <property type="match status" value="1"/>
</dbReference>